<dbReference type="OrthoDB" id="6713581at2"/>
<dbReference type="CDD" id="cd00761">
    <property type="entry name" value="Glyco_tranf_GTA_type"/>
    <property type="match status" value="1"/>
</dbReference>
<dbReference type="InterPro" id="IPR001173">
    <property type="entry name" value="Glyco_trans_2-like"/>
</dbReference>
<dbReference type="PANTHER" id="PTHR43685:SF2">
    <property type="entry name" value="GLYCOSYLTRANSFERASE 2-LIKE DOMAIN-CONTAINING PROTEIN"/>
    <property type="match status" value="1"/>
</dbReference>
<protein>
    <submittedName>
        <fullName evidence="2">Glycosyltransferase family 2 protein</fullName>
    </submittedName>
</protein>
<feature type="domain" description="Glycosyltransferase 2-like" evidence="1">
    <location>
        <begin position="16"/>
        <end position="124"/>
    </location>
</feature>
<dbReference type="Pfam" id="PF00535">
    <property type="entry name" value="Glycos_transf_2"/>
    <property type="match status" value="1"/>
</dbReference>
<evidence type="ECO:0000259" key="1">
    <source>
        <dbReference type="Pfam" id="PF00535"/>
    </source>
</evidence>
<dbReference type="GO" id="GO:0016740">
    <property type="term" value="F:transferase activity"/>
    <property type="evidence" value="ECO:0007669"/>
    <property type="project" value="UniProtKB-KW"/>
</dbReference>
<evidence type="ECO:0000313" key="3">
    <source>
        <dbReference type="Proteomes" id="UP000262939"/>
    </source>
</evidence>
<dbReference type="Gene3D" id="3.90.550.10">
    <property type="entry name" value="Spore Coat Polysaccharide Biosynthesis Protein SpsA, Chain A"/>
    <property type="match status" value="1"/>
</dbReference>
<dbReference type="InterPro" id="IPR050834">
    <property type="entry name" value="Glycosyltransf_2"/>
</dbReference>
<keyword evidence="2" id="KW-0808">Transferase</keyword>
<sequence length="242" mass="28531">MMILNLNERRNVMVSIITCTKRPQFIDNVFENYQAQEWKDKELIVILNNDEMNLGEWSAKAQLYENTTVYQLPETTSLGACLNLGIEKSKYDYIAKFDDDDYYSPSFLTEALDALLKTQSDVVGKLSSYMFFEDKQLITVHMPGYENMYLPKDQNLKGGTLVFRKAVYQKVKFLDLNCDEDDHFTEDCRRHGFKLYVTDKNHFAYIRRDNPNHHTWKQEFDQIIKHCSELIPTTDYKRIVSP</sequence>
<keyword evidence="3" id="KW-1185">Reference proteome</keyword>
<proteinExistence type="predicted"/>
<dbReference type="InterPro" id="IPR029044">
    <property type="entry name" value="Nucleotide-diphossugar_trans"/>
</dbReference>
<dbReference type="EMBL" id="QVTD01000008">
    <property type="protein sequence ID" value="RFU62970.1"/>
    <property type="molecule type" value="Genomic_DNA"/>
</dbReference>
<dbReference type="RefSeq" id="WP_117323098.1">
    <property type="nucleotide sequence ID" value="NZ_QVTD01000008.1"/>
</dbReference>
<name>A0A372LBY7_9BACI</name>
<dbReference type="AlphaFoldDB" id="A0A372LBY7"/>
<evidence type="ECO:0000313" key="2">
    <source>
        <dbReference type="EMBL" id="RFU62970.1"/>
    </source>
</evidence>
<comment type="caution">
    <text evidence="2">The sequence shown here is derived from an EMBL/GenBank/DDBJ whole genome shotgun (WGS) entry which is preliminary data.</text>
</comment>
<organism evidence="2 3">
    <name type="scientific">Peribacillus glennii</name>
    <dbReference type="NCBI Taxonomy" id="2303991"/>
    <lineage>
        <taxon>Bacteria</taxon>
        <taxon>Bacillati</taxon>
        <taxon>Bacillota</taxon>
        <taxon>Bacilli</taxon>
        <taxon>Bacillales</taxon>
        <taxon>Bacillaceae</taxon>
        <taxon>Peribacillus</taxon>
    </lineage>
</organism>
<reference evidence="2 3" key="1">
    <citation type="submission" date="2018-08" db="EMBL/GenBank/DDBJ databases">
        <title>Bacillus chawlae sp. nov., Bacillus glennii sp. nov., and Bacillus saganii sp. nov. Isolated from the Vehicle Assembly Building at Kennedy Space Center where the Viking Spacecraft were Assembled.</title>
        <authorList>
            <person name="Seuylemezian A."/>
            <person name="Vaishampayan P."/>
        </authorList>
    </citation>
    <scope>NUCLEOTIDE SEQUENCE [LARGE SCALE GENOMIC DNA]</scope>
    <source>
        <strain evidence="2 3">V44-8</strain>
    </source>
</reference>
<dbReference type="Proteomes" id="UP000262939">
    <property type="component" value="Unassembled WGS sequence"/>
</dbReference>
<dbReference type="SUPFAM" id="SSF53448">
    <property type="entry name" value="Nucleotide-diphospho-sugar transferases"/>
    <property type="match status" value="1"/>
</dbReference>
<dbReference type="PANTHER" id="PTHR43685">
    <property type="entry name" value="GLYCOSYLTRANSFERASE"/>
    <property type="match status" value="1"/>
</dbReference>
<gene>
    <name evidence="2" type="ORF">D0466_13585</name>
</gene>
<accession>A0A372LBY7</accession>